<evidence type="ECO:0000313" key="1">
    <source>
        <dbReference type="EMBL" id="KAG6690406.1"/>
    </source>
</evidence>
<organism evidence="1 2">
    <name type="scientific">Carya illinoinensis</name>
    <name type="common">Pecan</name>
    <dbReference type="NCBI Taxonomy" id="32201"/>
    <lineage>
        <taxon>Eukaryota</taxon>
        <taxon>Viridiplantae</taxon>
        <taxon>Streptophyta</taxon>
        <taxon>Embryophyta</taxon>
        <taxon>Tracheophyta</taxon>
        <taxon>Spermatophyta</taxon>
        <taxon>Magnoliopsida</taxon>
        <taxon>eudicotyledons</taxon>
        <taxon>Gunneridae</taxon>
        <taxon>Pentapetalae</taxon>
        <taxon>rosids</taxon>
        <taxon>fabids</taxon>
        <taxon>Fagales</taxon>
        <taxon>Juglandaceae</taxon>
        <taxon>Carya</taxon>
    </lineage>
</organism>
<comment type="caution">
    <text evidence="1">The sequence shown here is derived from an EMBL/GenBank/DDBJ whole genome shotgun (WGS) entry which is preliminary data.</text>
</comment>
<dbReference type="EMBL" id="CM031834">
    <property type="protein sequence ID" value="KAG6690406.1"/>
    <property type="molecule type" value="Genomic_DNA"/>
</dbReference>
<dbReference type="Proteomes" id="UP000811246">
    <property type="component" value="Chromosome 10"/>
</dbReference>
<dbReference type="AlphaFoldDB" id="A0A922DT84"/>
<proteinExistence type="predicted"/>
<evidence type="ECO:0000313" key="2">
    <source>
        <dbReference type="Proteomes" id="UP000811246"/>
    </source>
</evidence>
<protein>
    <submittedName>
        <fullName evidence="1">Uncharacterized protein</fullName>
    </submittedName>
</protein>
<accession>A0A922DT84</accession>
<sequence length="45" mass="4942">MLHFYYLFAMSSPKILLKLKATDFSIGLNPTLLEVLAAIGSKDLG</sequence>
<gene>
    <name evidence="1" type="ORF">I3842_10G014200</name>
</gene>
<name>A0A922DT84_CARIL</name>
<reference evidence="1" key="1">
    <citation type="submission" date="2021-01" db="EMBL/GenBank/DDBJ databases">
        <authorList>
            <person name="Lovell J.T."/>
            <person name="Bentley N."/>
            <person name="Bhattarai G."/>
            <person name="Jenkins J.W."/>
            <person name="Sreedasyam A."/>
            <person name="Alarcon Y."/>
            <person name="Bock C."/>
            <person name="Boston L."/>
            <person name="Carlson J."/>
            <person name="Cervantes K."/>
            <person name="Clermont K."/>
            <person name="Krom N."/>
            <person name="Kubenka K."/>
            <person name="Mamidi S."/>
            <person name="Mattison C."/>
            <person name="Monteros M."/>
            <person name="Pisani C."/>
            <person name="Plott C."/>
            <person name="Rajasekar S."/>
            <person name="Rhein H.S."/>
            <person name="Rohla C."/>
            <person name="Song M."/>
            <person name="Hilaire R.S."/>
            <person name="Shu S."/>
            <person name="Wells L."/>
            <person name="Wang X."/>
            <person name="Webber J."/>
            <person name="Heerema R.J."/>
            <person name="Klein P."/>
            <person name="Conner P."/>
            <person name="Grauke L."/>
            <person name="Grimwood J."/>
            <person name="Schmutz J."/>
            <person name="Randall J.J."/>
        </authorList>
    </citation>
    <scope>NUCLEOTIDE SEQUENCE</scope>
    <source>
        <tissue evidence="1">Leaf</tissue>
    </source>
</reference>